<evidence type="ECO:0000313" key="4">
    <source>
        <dbReference type="EMBL" id="GLC60234.1"/>
    </source>
</evidence>
<dbReference type="AlphaFoldDB" id="A0A9W6BXT0"/>
<feature type="compositionally biased region" description="Pro residues" evidence="1">
    <location>
        <begin position="623"/>
        <end position="680"/>
    </location>
</feature>
<keyword evidence="2" id="KW-0732">Signal</keyword>
<organism evidence="4 5">
    <name type="scientific">Pleodorina starrii</name>
    <dbReference type="NCBI Taxonomy" id="330485"/>
    <lineage>
        <taxon>Eukaryota</taxon>
        <taxon>Viridiplantae</taxon>
        <taxon>Chlorophyta</taxon>
        <taxon>core chlorophytes</taxon>
        <taxon>Chlorophyceae</taxon>
        <taxon>CS clade</taxon>
        <taxon>Chlamydomonadales</taxon>
        <taxon>Volvocaceae</taxon>
        <taxon>Pleodorina</taxon>
    </lineage>
</organism>
<feature type="region of interest" description="Disordered" evidence="1">
    <location>
        <begin position="616"/>
        <end position="687"/>
    </location>
</feature>
<gene>
    <name evidence="4" type="primary">PLESTMB000404</name>
    <name evidence="4" type="ORF">PLESTB_001589000</name>
</gene>
<dbReference type="Proteomes" id="UP001165080">
    <property type="component" value="Unassembled WGS sequence"/>
</dbReference>
<protein>
    <recommendedName>
        <fullName evidence="3">Peptidase M11 gametolysin domain-containing protein</fullName>
    </recommendedName>
</protein>
<dbReference type="SUPFAM" id="SSF55486">
    <property type="entry name" value="Metalloproteases ('zincins'), catalytic domain"/>
    <property type="match status" value="1"/>
</dbReference>
<proteinExistence type="predicted"/>
<evidence type="ECO:0000256" key="2">
    <source>
        <dbReference type="SAM" id="SignalP"/>
    </source>
</evidence>
<evidence type="ECO:0000256" key="1">
    <source>
        <dbReference type="SAM" id="MobiDB-lite"/>
    </source>
</evidence>
<keyword evidence="5" id="KW-1185">Reference proteome</keyword>
<feature type="compositionally biased region" description="Low complexity" evidence="1">
    <location>
        <begin position="49"/>
        <end position="61"/>
    </location>
</feature>
<comment type="caution">
    <text evidence="4">The sequence shown here is derived from an EMBL/GenBank/DDBJ whole genome shotgun (WGS) entry which is preliminary data.</text>
</comment>
<evidence type="ECO:0000259" key="3">
    <source>
        <dbReference type="Pfam" id="PF05548"/>
    </source>
</evidence>
<dbReference type="PRINTS" id="PR01217">
    <property type="entry name" value="PRICHEXTENSN"/>
</dbReference>
<feature type="signal peptide" evidence="2">
    <location>
        <begin position="1"/>
        <end position="21"/>
    </location>
</feature>
<accession>A0A9W6BXT0</accession>
<feature type="chain" id="PRO_5040786554" description="Peptidase M11 gametolysin domain-containing protein" evidence="2">
    <location>
        <begin position="22"/>
        <end position="687"/>
    </location>
</feature>
<evidence type="ECO:0000313" key="5">
    <source>
        <dbReference type="Proteomes" id="UP001165080"/>
    </source>
</evidence>
<feature type="region of interest" description="Disordered" evidence="1">
    <location>
        <begin position="44"/>
        <end position="78"/>
    </location>
</feature>
<sequence>MARRGLLLAALLCLAVQTGSAQRVNVTILVQGTINVLLVHEQQPHKTDSAGQPASSYSSSARPEVEYTLSDRSPDGEMTPPIRVEFDGVSAASLTTGDIVEAPVSLVLTARQASRLSLSTDNSSTGRRLLSEEHEAARRMILEFHNTRRSVQEVQNLFSVLGKVGAIAGKTLRAAALPTILERTEAQDLFIVNGQPQNIRSLTFVYKSTKCNIFPNLNASVIRQWWYDNGDKAPVVATMQRQYQTCSYNQLTFLPENNMVFDVDVPCSGYLADGKPYNLRSARTSDTDAERFALLQLGKEYLQSTHPEIFKRWSSFHRKIMIFPFNWRTGSGVAWRGLAWSSLGCAVNTDCSTWLNEDLSATEPDMQVAFQELGHNIGLMHSGRWVRSGYDQYGDMIDPMGGGLADEYRKGILCTNAPQAYKAGWASPVPNGNFRADSLRVGVPVQYSLPAMALDKQNMLRIVIQPKANPSDIEAPEQALFVSYRVRQETPGGYDSGLRYQLNSLVWVHLYNETANEIPANHRSGDSWLLDGLTEENGYNYYLGGKNLRSYYQPVPSLGAGGVTISVIRRTPRAATVTVCRYSRMMSEAGDPNSCFDGVDNDCDGLADSADPDCAGAVVQPIASPPPSRSSPPPPSPQQRPPLLSLPPPPRRSPSPPPLRPPPSRPPPTPTPPAPPPGPRRPARVTP</sequence>
<name>A0A9W6BXT0_9CHLO</name>
<feature type="domain" description="Peptidase M11 gametolysin" evidence="3">
    <location>
        <begin position="202"/>
        <end position="517"/>
    </location>
</feature>
<reference evidence="4 5" key="1">
    <citation type="journal article" date="2023" name="Commun. Biol.">
        <title>Reorganization of the ancestral sex-determining regions during the evolution of trioecy in Pleodorina starrii.</title>
        <authorList>
            <person name="Takahashi K."/>
            <person name="Suzuki S."/>
            <person name="Kawai-Toyooka H."/>
            <person name="Yamamoto K."/>
            <person name="Hamaji T."/>
            <person name="Ootsuki R."/>
            <person name="Yamaguchi H."/>
            <person name="Kawachi M."/>
            <person name="Higashiyama T."/>
            <person name="Nozaki H."/>
        </authorList>
    </citation>
    <scope>NUCLEOTIDE SEQUENCE [LARGE SCALE GENOMIC DNA]</scope>
    <source>
        <strain evidence="4 5">NIES-4479</strain>
    </source>
</reference>
<dbReference type="EMBL" id="BRXU01000033">
    <property type="protein sequence ID" value="GLC60234.1"/>
    <property type="molecule type" value="Genomic_DNA"/>
</dbReference>
<dbReference type="Pfam" id="PF05548">
    <property type="entry name" value="Peptidase_M11"/>
    <property type="match status" value="1"/>
</dbReference>
<dbReference type="InterPro" id="IPR008752">
    <property type="entry name" value="Peptidase_M11"/>
</dbReference>